<evidence type="ECO:0000256" key="3">
    <source>
        <dbReference type="ARBA" id="ARBA00022827"/>
    </source>
</evidence>
<dbReference type="InterPro" id="IPR036188">
    <property type="entry name" value="FAD/NAD-bd_sf"/>
</dbReference>
<dbReference type="AlphaFoldDB" id="A0A433X5C4"/>
<dbReference type="Proteomes" id="UP000281547">
    <property type="component" value="Unassembled WGS sequence"/>
</dbReference>
<keyword evidence="7" id="KW-1185">Reference proteome</keyword>
<dbReference type="RefSeq" id="WP_127189259.1">
    <property type="nucleotide sequence ID" value="NZ_RZNJ01000005.1"/>
</dbReference>
<protein>
    <recommendedName>
        <fullName evidence="5">FAD/NAD(P)-binding domain-containing protein</fullName>
    </recommendedName>
</protein>
<dbReference type="SUPFAM" id="SSF51905">
    <property type="entry name" value="FAD/NAD(P)-binding domain"/>
    <property type="match status" value="2"/>
</dbReference>
<keyword evidence="4" id="KW-0560">Oxidoreductase</keyword>
<evidence type="ECO:0000256" key="1">
    <source>
        <dbReference type="ARBA" id="ARBA00001974"/>
    </source>
</evidence>
<dbReference type="GO" id="GO:0019646">
    <property type="term" value="P:aerobic electron transport chain"/>
    <property type="evidence" value="ECO:0007669"/>
    <property type="project" value="TreeGrafter"/>
</dbReference>
<sequence length="357" mass="38497">MTRLLLVGAGFAHLEVLRRLGRQRLAGLDITLVTAEPATAYAGMLPGVVAGHYLKNDMLVPVAPLAANAGAELILDRVVFIDGERGEAELASGRRIGFSICAINAGASARPNPDAPDPPFGWLALKPALAFLARLEAIAPQLAGRPMAIAVFGAGLAGCEMALALAHRFGDDARITLVDRRGSTLEAVPKAARPALFEALRRHRIALREATDTVPDFAVLATGATPPAWLGKTDLRRGRDGFLQIGPDLRVEGQDRIFATGDIASMAFAPRPRAGVYSVRQGPILHHNILALAASRPLRRYAPQSQWLGLIATGERHAIATRNGLALSGKVFWHLKDRLDRGFIRRYRQHPEAFQTR</sequence>
<organism evidence="6 7">
    <name type="scientific">Arsenicitalea aurantiaca</name>
    <dbReference type="NCBI Taxonomy" id="1783274"/>
    <lineage>
        <taxon>Bacteria</taxon>
        <taxon>Pseudomonadati</taxon>
        <taxon>Pseudomonadota</taxon>
        <taxon>Alphaproteobacteria</taxon>
        <taxon>Hyphomicrobiales</taxon>
        <taxon>Devosiaceae</taxon>
        <taxon>Arsenicitalea</taxon>
    </lineage>
</organism>
<accession>A0A433X5C4</accession>
<name>A0A433X5C4_9HYPH</name>
<comment type="cofactor">
    <cofactor evidence="1">
        <name>FAD</name>
        <dbReference type="ChEBI" id="CHEBI:57692"/>
    </cofactor>
</comment>
<dbReference type="PANTHER" id="PTHR42913">
    <property type="entry name" value="APOPTOSIS-INDUCING FACTOR 1"/>
    <property type="match status" value="1"/>
</dbReference>
<dbReference type="InterPro" id="IPR051169">
    <property type="entry name" value="NADH-Q_oxidoreductase"/>
</dbReference>
<feature type="domain" description="FAD/NAD(P)-binding" evidence="5">
    <location>
        <begin position="3"/>
        <end position="208"/>
    </location>
</feature>
<dbReference type="Gene3D" id="3.50.50.100">
    <property type="match status" value="1"/>
</dbReference>
<dbReference type="OrthoDB" id="9767928at2"/>
<evidence type="ECO:0000256" key="2">
    <source>
        <dbReference type="ARBA" id="ARBA00022630"/>
    </source>
</evidence>
<dbReference type="Pfam" id="PF07992">
    <property type="entry name" value="Pyr_redox_2"/>
    <property type="match status" value="1"/>
</dbReference>
<evidence type="ECO:0000313" key="7">
    <source>
        <dbReference type="Proteomes" id="UP000281547"/>
    </source>
</evidence>
<comment type="caution">
    <text evidence="6">The sequence shown here is derived from an EMBL/GenBank/DDBJ whole genome shotgun (WGS) entry which is preliminary data.</text>
</comment>
<dbReference type="InterPro" id="IPR023753">
    <property type="entry name" value="FAD/NAD-binding_dom"/>
</dbReference>
<keyword evidence="2" id="KW-0285">Flavoprotein</keyword>
<evidence type="ECO:0000313" key="6">
    <source>
        <dbReference type="EMBL" id="RUT29269.1"/>
    </source>
</evidence>
<evidence type="ECO:0000256" key="4">
    <source>
        <dbReference type="ARBA" id="ARBA00023002"/>
    </source>
</evidence>
<dbReference type="GO" id="GO:0003955">
    <property type="term" value="F:NAD(P)H dehydrogenase (quinone) activity"/>
    <property type="evidence" value="ECO:0007669"/>
    <property type="project" value="TreeGrafter"/>
</dbReference>
<proteinExistence type="predicted"/>
<reference evidence="6 7" key="1">
    <citation type="journal article" date="2016" name="Int. J. Syst. Evol. Microbiol.">
        <title>Arsenicitalea aurantiaca gen. nov., sp. nov., a new member of the family Hyphomicrobiaceae, isolated from high-arsenic sediment.</title>
        <authorList>
            <person name="Mu Y."/>
            <person name="Zhou L."/>
            <person name="Zeng X.C."/>
            <person name="Liu L."/>
            <person name="Pan Y."/>
            <person name="Chen X."/>
            <person name="Wang J."/>
            <person name="Li S."/>
            <person name="Li W.J."/>
            <person name="Wang Y."/>
        </authorList>
    </citation>
    <scope>NUCLEOTIDE SEQUENCE [LARGE SCALE GENOMIC DNA]</scope>
    <source>
        <strain evidence="6 7">42-50</strain>
    </source>
</reference>
<evidence type="ECO:0000259" key="5">
    <source>
        <dbReference type="Pfam" id="PF07992"/>
    </source>
</evidence>
<gene>
    <name evidence="6" type="ORF">EMQ25_14170</name>
</gene>
<keyword evidence="3" id="KW-0274">FAD</keyword>
<dbReference type="PANTHER" id="PTHR42913:SF9">
    <property type="entry name" value="SLR1591 PROTEIN"/>
    <property type="match status" value="1"/>
</dbReference>
<dbReference type="EMBL" id="RZNJ01000005">
    <property type="protein sequence ID" value="RUT29269.1"/>
    <property type="molecule type" value="Genomic_DNA"/>
</dbReference>